<feature type="chain" id="PRO_5029822946" evidence="3">
    <location>
        <begin position="30"/>
        <end position="223"/>
    </location>
</feature>
<sequence length="223" mass="24768">MASSKLVPLILVFFSTLLISLSPKPFTQAFSISLPRTQRGEEEQGVVAVERRSLRSFKETPKGSNLTFKCSPSGPCVSCLYSEKNDDKYRCSETGYHIPLKCLEIQGSSKLKNDKKPQKERSTMETTHAETSAVLQDEKELITAVGHRRLLDDSSALEGEKKAYITYRSCIPAVFEEKLSVLGFEGIMLGLLLVSGPVVYIRRKRTIAMSGVGPARVQTNSRF</sequence>
<keyword evidence="2" id="KW-1133">Transmembrane helix</keyword>
<keyword evidence="2" id="KW-0472">Membrane</keyword>
<accession>A0A7J6V1B2</accession>
<proteinExistence type="predicted"/>
<reference evidence="4 5" key="1">
    <citation type="submission" date="2020-06" db="EMBL/GenBank/DDBJ databases">
        <title>Transcriptomic and genomic resources for Thalictrum thalictroides and T. hernandezii: Facilitating candidate gene discovery in an emerging model plant lineage.</title>
        <authorList>
            <person name="Arias T."/>
            <person name="Riano-Pachon D.M."/>
            <person name="Di Stilio V.S."/>
        </authorList>
    </citation>
    <scope>NUCLEOTIDE SEQUENCE [LARGE SCALE GENOMIC DNA]</scope>
    <source>
        <strain evidence="5">cv. WT478/WT964</strain>
        <tissue evidence="4">Leaves</tissue>
    </source>
</reference>
<dbReference type="PANTHER" id="PTHR36336:SF1">
    <property type="entry name" value="OS09G0560400 PROTEIN"/>
    <property type="match status" value="1"/>
</dbReference>
<dbReference type="Proteomes" id="UP000554482">
    <property type="component" value="Unassembled WGS sequence"/>
</dbReference>
<feature type="compositionally biased region" description="Basic and acidic residues" evidence="1">
    <location>
        <begin position="112"/>
        <end position="123"/>
    </location>
</feature>
<evidence type="ECO:0000256" key="3">
    <source>
        <dbReference type="SAM" id="SignalP"/>
    </source>
</evidence>
<gene>
    <name evidence="4" type="ORF">FRX31_031644</name>
</gene>
<feature type="transmembrane region" description="Helical" evidence="2">
    <location>
        <begin position="179"/>
        <end position="201"/>
    </location>
</feature>
<keyword evidence="3" id="KW-0732">Signal</keyword>
<feature type="region of interest" description="Disordered" evidence="1">
    <location>
        <begin position="112"/>
        <end position="132"/>
    </location>
</feature>
<dbReference type="OrthoDB" id="2019675at2759"/>
<dbReference type="EMBL" id="JABWDY010039621">
    <property type="protein sequence ID" value="KAF5178769.1"/>
    <property type="molecule type" value="Genomic_DNA"/>
</dbReference>
<keyword evidence="2" id="KW-0812">Transmembrane</keyword>
<name>A0A7J6V1B2_THATH</name>
<feature type="signal peptide" evidence="3">
    <location>
        <begin position="1"/>
        <end position="29"/>
    </location>
</feature>
<organism evidence="4 5">
    <name type="scientific">Thalictrum thalictroides</name>
    <name type="common">Rue-anemone</name>
    <name type="synonym">Anemone thalictroides</name>
    <dbReference type="NCBI Taxonomy" id="46969"/>
    <lineage>
        <taxon>Eukaryota</taxon>
        <taxon>Viridiplantae</taxon>
        <taxon>Streptophyta</taxon>
        <taxon>Embryophyta</taxon>
        <taxon>Tracheophyta</taxon>
        <taxon>Spermatophyta</taxon>
        <taxon>Magnoliopsida</taxon>
        <taxon>Ranunculales</taxon>
        <taxon>Ranunculaceae</taxon>
        <taxon>Thalictroideae</taxon>
        <taxon>Thalictrum</taxon>
    </lineage>
</organism>
<dbReference type="AlphaFoldDB" id="A0A7J6V1B2"/>
<evidence type="ECO:0000256" key="2">
    <source>
        <dbReference type="SAM" id="Phobius"/>
    </source>
</evidence>
<dbReference type="PANTHER" id="PTHR36336">
    <property type="entry name" value="OS09G0560400 PROTEIN"/>
    <property type="match status" value="1"/>
</dbReference>
<keyword evidence="5" id="KW-1185">Reference proteome</keyword>
<evidence type="ECO:0000313" key="4">
    <source>
        <dbReference type="EMBL" id="KAF5178769.1"/>
    </source>
</evidence>
<protein>
    <submittedName>
        <fullName evidence="4">Structural polyprotein</fullName>
    </submittedName>
</protein>
<comment type="caution">
    <text evidence="4">The sequence shown here is derived from an EMBL/GenBank/DDBJ whole genome shotgun (WGS) entry which is preliminary data.</text>
</comment>
<evidence type="ECO:0000313" key="5">
    <source>
        <dbReference type="Proteomes" id="UP000554482"/>
    </source>
</evidence>
<evidence type="ECO:0000256" key="1">
    <source>
        <dbReference type="SAM" id="MobiDB-lite"/>
    </source>
</evidence>